<dbReference type="InterPro" id="IPR037143">
    <property type="entry name" value="4-PPantetheinyl_Trfase_dom_sf"/>
</dbReference>
<dbReference type="AlphaFoldDB" id="A0A2W2BHJ9"/>
<comment type="caution">
    <text evidence="3">The sequence shown here is derived from an EMBL/GenBank/DDBJ whole genome shotgun (WGS) entry which is preliminary data.</text>
</comment>
<dbReference type="Proteomes" id="UP000248745">
    <property type="component" value="Unassembled WGS sequence"/>
</dbReference>
<evidence type="ECO:0000259" key="2">
    <source>
        <dbReference type="Pfam" id="PF01648"/>
    </source>
</evidence>
<dbReference type="Pfam" id="PF01648">
    <property type="entry name" value="ACPS"/>
    <property type="match status" value="1"/>
</dbReference>
<dbReference type="GO" id="GO:0000287">
    <property type="term" value="F:magnesium ion binding"/>
    <property type="evidence" value="ECO:0007669"/>
    <property type="project" value="InterPro"/>
</dbReference>
<name>A0A2W2BHJ9_9BACT</name>
<evidence type="ECO:0000313" key="4">
    <source>
        <dbReference type="Proteomes" id="UP000248745"/>
    </source>
</evidence>
<accession>A0A2W2BHJ9</accession>
<dbReference type="InterPro" id="IPR008278">
    <property type="entry name" value="4-PPantetheinyl_Trfase_dom"/>
</dbReference>
<dbReference type="GO" id="GO:0008897">
    <property type="term" value="F:holo-[acyl-carrier-protein] synthase activity"/>
    <property type="evidence" value="ECO:0007669"/>
    <property type="project" value="InterPro"/>
</dbReference>
<protein>
    <recommendedName>
        <fullName evidence="2">4'-phosphopantetheinyl transferase domain-containing protein</fullName>
    </recommendedName>
</protein>
<proteinExistence type="predicted"/>
<dbReference type="OrthoDB" id="1190494at2"/>
<reference evidence="3 4" key="1">
    <citation type="submission" date="2018-06" db="EMBL/GenBank/DDBJ databases">
        <title>Mucibacter soli gen. nov., sp. nov., a new member of the family Chitinophagaceae producing mucin.</title>
        <authorList>
            <person name="Kim M.-K."/>
            <person name="Park S."/>
            <person name="Kim T.-S."/>
            <person name="Joung Y."/>
            <person name="Han J.-H."/>
            <person name="Kim S.B."/>
        </authorList>
    </citation>
    <scope>NUCLEOTIDE SEQUENCE [LARGE SCALE GENOMIC DNA]</scope>
    <source>
        <strain evidence="3 4">R1-15</strain>
    </source>
</reference>
<dbReference type="Gene3D" id="3.90.470.20">
    <property type="entry name" value="4'-phosphopantetheinyl transferase domain"/>
    <property type="match status" value="1"/>
</dbReference>
<dbReference type="RefSeq" id="WP_110999008.1">
    <property type="nucleotide sequence ID" value="NZ_QKTW01000016.1"/>
</dbReference>
<sequence>MPLIKEWESDPFSLAAIWKIDEPESFFTEQIGIVSDIKNDKRRMERQAGRFLLKHLKNDFPLLDIAPDASDKPRIPNNNYFFSISHSFPYVAAVVSPYAEAGIDIQCYHPRILKLQHKYLSEQEQQFTQNDSQLTTLAWCAKEAAYKWQGKRGVEFIDHLPILSWGNENEKTHITINLELTNPKWLLNLEGFINESFALSIVHNTTENFNLSIT</sequence>
<organism evidence="3 4">
    <name type="scientific">Taibaiella soli</name>
    <dbReference type="NCBI Taxonomy" id="1649169"/>
    <lineage>
        <taxon>Bacteria</taxon>
        <taxon>Pseudomonadati</taxon>
        <taxon>Bacteroidota</taxon>
        <taxon>Chitinophagia</taxon>
        <taxon>Chitinophagales</taxon>
        <taxon>Chitinophagaceae</taxon>
        <taxon>Taibaiella</taxon>
    </lineage>
</organism>
<dbReference type="SUPFAM" id="SSF56214">
    <property type="entry name" value="4'-phosphopantetheinyl transferase"/>
    <property type="match status" value="2"/>
</dbReference>
<keyword evidence="1" id="KW-0808">Transferase</keyword>
<evidence type="ECO:0000313" key="3">
    <source>
        <dbReference type="EMBL" id="PZF72976.1"/>
    </source>
</evidence>
<feature type="domain" description="4'-phosphopantetheinyl transferase" evidence="2">
    <location>
        <begin position="102"/>
        <end position="156"/>
    </location>
</feature>
<dbReference type="EMBL" id="QKTW01000016">
    <property type="protein sequence ID" value="PZF72976.1"/>
    <property type="molecule type" value="Genomic_DNA"/>
</dbReference>
<keyword evidence="4" id="KW-1185">Reference proteome</keyword>
<gene>
    <name evidence="3" type="ORF">DN068_11230</name>
</gene>
<evidence type="ECO:0000256" key="1">
    <source>
        <dbReference type="ARBA" id="ARBA00022679"/>
    </source>
</evidence>